<evidence type="ECO:0000313" key="11">
    <source>
        <dbReference type="Proteomes" id="UP000192927"/>
    </source>
</evidence>
<dbReference type="Pfam" id="PF04082">
    <property type="entry name" value="Fungal_trans"/>
    <property type="match status" value="1"/>
</dbReference>
<dbReference type="PROSITE" id="PS50048">
    <property type="entry name" value="ZN2_CY6_FUNGAL_2"/>
    <property type="match status" value="1"/>
</dbReference>
<dbReference type="EMBL" id="FWEW01000697">
    <property type="protein sequence ID" value="SLM35383.1"/>
    <property type="molecule type" value="Genomic_DNA"/>
</dbReference>
<proteinExistence type="predicted"/>
<organism evidence="10 11">
    <name type="scientific">Lasallia pustulata</name>
    <dbReference type="NCBI Taxonomy" id="136370"/>
    <lineage>
        <taxon>Eukaryota</taxon>
        <taxon>Fungi</taxon>
        <taxon>Dikarya</taxon>
        <taxon>Ascomycota</taxon>
        <taxon>Pezizomycotina</taxon>
        <taxon>Lecanoromycetes</taxon>
        <taxon>OSLEUM clade</taxon>
        <taxon>Umbilicariomycetidae</taxon>
        <taxon>Umbilicariales</taxon>
        <taxon>Umbilicariaceae</taxon>
        <taxon>Lasallia</taxon>
    </lineage>
</organism>
<feature type="region of interest" description="Disordered" evidence="8">
    <location>
        <begin position="1112"/>
        <end position="1141"/>
    </location>
</feature>
<dbReference type="GO" id="GO:0043565">
    <property type="term" value="F:sequence-specific DNA binding"/>
    <property type="evidence" value="ECO:0007669"/>
    <property type="project" value="TreeGrafter"/>
</dbReference>
<dbReference type="GO" id="GO:0000981">
    <property type="term" value="F:DNA-binding transcription factor activity, RNA polymerase II-specific"/>
    <property type="evidence" value="ECO:0007669"/>
    <property type="project" value="InterPro"/>
</dbReference>
<accession>A0A1W5CWY7</accession>
<keyword evidence="5 10" id="KW-0238">DNA-binding</keyword>
<name>A0A1W5CWY7_9LECA</name>
<dbReference type="GO" id="GO:0045944">
    <property type="term" value="P:positive regulation of transcription by RNA polymerase II"/>
    <property type="evidence" value="ECO:0007669"/>
    <property type="project" value="TreeGrafter"/>
</dbReference>
<feature type="region of interest" description="Disordered" evidence="8">
    <location>
        <begin position="880"/>
        <end position="922"/>
    </location>
</feature>
<reference evidence="11" key="1">
    <citation type="submission" date="2017-03" db="EMBL/GenBank/DDBJ databases">
        <authorList>
            <person name="Sharma R."/>
            <person name="Thines M."/>
        </authorList>
    </citation>
    <scope>NUCLEOTIDE SEQUENCE [LARGE SCALE GENOMIC DNA]</scope>
</reference>
<dbReference type="GO" id="GO:0006351">
    <property type="term" value="P:DNA-templated transcription"/>
    <property type="evidence" value="ECO:0007669"/>
    <property type="project" value="InterPro"/>
</dbReference>
<dbReference type="GO" id="GO:0008270">
    <property type="term" value="F:zinc ion binding"/>
    <property type="evidence" value="ECO:0007669"/>
    <property type="project" value="InterPro"/>
</dbReference>
<dbReference type="SMART" id="SM00066">
    <property type="entry name" value="GAL4"/>
    <property type="match status" value="1"/>
</dbReference>
<dbReference type="Gene3D" id="4.10.240.10">
    <property type="entry name" value="Zn(2)-C6 fungal-type DNA-binding domain"/>
    <property type="match status" value="1"/>
</dbReference>
<keyword evidence="6" id="KW-0804">Transcription</keyword>
<dbReference type="CDD" id="cd12148">
    <property type="entry name" value="fungal_TF_MHR"/>
    <property type="match status" value="1"/>
</dbReference>
<evidence type="ECO:0000259" key="9">
    <source>
        <dbReference type="PROSITE" id="PS50048"/>
    </source>
</evidence>
<dbReference type="Proteomes" id="UP000192927">
    <property type="component" value="Unassembled WGS sequence"/>
</dbReference>
<dbReference type="SUPFAM" id="SSF57701">
    <property type="entry name" value="Zn2/Cys6 DNA-binding domain"/>
    <property type="match status" value="1"/>
</dbReference>
<dbReference type="InterPro" id="IPR052202">
    <property type="entry name" value="Yeast_MetPath_Reg"/>
</dbReference>
<dbReference type="CDD" id="cd00067">
    <property type="entry name" value="GAL4"/>
    <property type="match status" value="1"/>
</dbReference>
<keyword evidence="11" id="KW-1185">Reference proteome</keyword>
<dbReference type="InterPro" id="IPR007219">
    <property type="entry name" value="XnlR_reg_dom"/>
</dbReference>
<dbReference type="CDD" id="cd14723">
    <property type="entry name" value="ZIP_Ppr1"/>
    <property type="match status" value="1"/>
</dbReference>
<dbReference type="InterPro" id="IPR036864">
    <property type="entry name" value="Zn2-C6_fun-type_DNA-bd_sf"/>
</dbReference>
<evidence type="ECO:0000256" key="5">
    <source>
        <dbReference type="ARBA" id="ARBA00023125"/>
    </source>
</evidence>
<keyword evidence="7" id="KW-0539">Nucleus</keyword>
<protein>
    <submittedName>
        <fullName evidence="10">Zn(2)-C6 fungal-type DNA-binding domain</fullName>
    </submittedName>
</protein>
<comment type="subcellular location">
    <subcellularLocation>
        <location evidence="1">Nucleus</location>
    </subcellularLocation>
</comment>
<keyword evidence="3" id="KW-0862">Zinc</keyword>
<evidence type="ECO:0000256" key="6">
    <source>
        <dbReference type="ARBA" id="ARBA00023163"/>
    </source>
</evidence>
<evidence type="ECO:0000256" key="4">
    <source>
        <dbReference type="ARBA" id="ARBA00023015"/>
    </source>
</evidence>
<dbReference type="GO" id="GO:0005634">
    <property type="term" value="C:nucleus"/>
    <property type="evidence" value="ECO:0007669"/>
    <property type="project" value="UniProtKB-SubCell"/>
</dbReference>
<evidence type="ECO:0000256" key="8">
    <source>
        <dbReference type="SAM" id="MobiDB-lite"/>
    </source>
</evidence>
<dbReference type="SMART" id="SM00906">
    <property type="entry name" value="Fungal_trans"/>
    <property type="match status" value="1"/>
</dbReference>
<evidence type="ECO:0000256" key="3">
    <source>
        <dbReference type="ARBA" id="ARBA00022833"/>
    </source>
</evidence>
<dbReference type="Pfam" id="PF00172">
    <property type="entry name" value="Zn_clus"/>
    <property type="match status" value="1"/>
</dbReference>
<dbReference type="PROSITE" id="PS00463">
    <property type="entry name" value="ZN2_CY6_FUNGAL_1"/>
    <property type="match status" value="1"/>
</dbReference>
<evidence type="ECO:0000313" key="10">
    <source>
        <dbReference type="EMBL" id="SLM35383.1"/>
    </source>
</evidence>
<feature type="domain" description="Zn(2)-C6 fungal-type" evidence="9">
    <location>
        <begin position="20"/>
        <end position="52"/>
    </location>
</feature>
<feature type="compositionally biased region" description="Polar residues" evidence="8">
    <location>
        <begin position="880"/>
        <end position="893"/>
    </location>
</feature>
<dbReference type="PANTHER" id="PTHR47782:SF2">
    <property type="entry name" value="TRANSCRIPTION FACTOR, PUTATIVE (AFU_ORTHOLOGUE AFUA_4G12570)-RELATED"/>
    <property type="match status" value="1"/>
</dbReference>
<dbReference type="AlphaFoldDB" id="A0A1W5CWY7"/>
<sequence>MVAKPSFETPLLRVSRPVSACSRCRSAKIKCDGKLPACTACERNGRFRECSSANDQFAKGKERSYVASLESRVERLEKQIGQAKARKLPVVLFDPYLAPPTSKAQEAPTRRIGTGRQSQRKEASDVDDLVADFGFLSVNATARDFYGFTAEMSFARLVLSTSSKEAMPRFATNVLPPRYAVTTLVQHYLDYIFVLYPFLSETALFASLDNLYQDAGRATPMDHWTIRMVLAIALASQSRYSGDSQYRDAVRHAAAALTCVDQVLQPGSRVAIQALLLLVQYAMLDPYHFSSWYLIGVASRVMLDLGLHQDPPEELRMKEVHLTLRRRIYSCVYALDRAISIVHRRAFSFTDDSANVPSCAETSVPLSIAARSRDQLFLRPMDTAPQLIKLRQIQSACYQELFQSGRQPSENSWRSVWATLGDLHEWYQNLPAGMQEPVKVAFKSEMLFSSILILSPSEKIHSVPDYAEALIFEYAVDYASSMRSVCDGTGKHWRYISSFQGPWLQLPPEVLESLAYSNYASPRPRPVDPAVFFDLVKVRRLVDEATNLAVRAANGTTSSSLSTSMNAGGGILGGGGAAALGLGLGGAAPRAKLSRERRHRMREAATQKLSQAYQLDEIATSVATMQSASSLEEVAKLVLQRSVDDSDAKYVHFFHEKIPSRMLAQCTSLKPLDEVIQERPADGAPLRTRALTRIFKDDFAGAAKDLTDGLAVCRYMMTQHKAGSGPMALGNALGGAERIDGNSRDWRYEKKLGEEDQPNSLEPQLLFHRAGVYLAIACQNIHSALDPGATTIQASVQCVSVGKPLPAEDANENEAQRCRLEARKAVKANAKRALRDYLSFLSSIDYTPGLSTEVTEEFFRKVNAAANGFFTRPRVISPSRQLEMSGNSSSSDGHLNDVLNSKHDNGQNRDSSGFHDSTMYPSLPPSEVHPVSSLFSSARQVDLAPYPATSLALVTTKESSLALHPNALANKLLATSEQHEAITYHPLLTDALHSLLLCHALIQTSPKEHLRHAHMVARLSRVCDGYPIFLAARSPSRADWIEVIRRADNWIGLQQSWESLCSPAPLPGHPGPKEESEAQAKERRKQEAIVEALADDRVHDEASFQAAVAAREKRAEEQRKEALGQGGSGPKRWAQEDGKEYSISTERADAIARWVREAPLSVEGTGKTRKSGKKGREANMPEISTTSLSQELEEASVNGKRA</sequence>
<keyword evidence="2" id="KW-0479">Metal-binding</keyword>
<feature type="region of interest" description="Disordered" evidence="8">
    <location>
        <begin position="101"/>
        <end position="120"/>
    </location>
</feature>
<evidence type="ECO:0000256" key="7">
    <source>
        <dbReference type="ARBA" id="ARBA00023242"/>
    </source>
</evidence>
<keyword evidence="4" id="KW-0805">Transcription regulation</keyword>
<feature type="region of interest" description="Disordered" evidence="8">
    <location>
        <begin position="1160"/>
        <end position="1202"/>
    </location>
</feature>
<evidence type="ECO:0000256" key="1">
    <source>
        <dbReference type="ARBA" id="ARBA00004123"/>
    </source>
</evidence>
<feature type="compositionally biased region" description="Basic and acidic residues" evidence="8">
    <location>
        <begin position="1071"/>
        <end position="1086"/>
    </location>
</feature>
<dbReference type="InterPro" id="IPR001138">
    <property type="entry name" value="Zn2Cys6_DnaBD"/>
</dbReference>
<feature type="region of interest" description="Disordered" evidence="8">
    <location>
        <begin position="1061"/>
        <end position="1086"/>
    </location>
</feature>
<feature type="compositionally biased region" description="Basic and acidic residues" evidence="8">
    <location>
        <begin position="1112"/>
        <end position="1122"/>
    </location>
</feature>
<dbReference type="PANTHER" id="PTHR47782">
    <property type="entry name" value="ZN(II)2CYS6 TRANSCRIPTION FACTOR (EUROFUNG)-RELATED"/>
    <property type="match status" value="1"/>
</dbReference>
<evidence type="ECO:0000256" key="2">
    <source>
        <dbReference type="ARBA" id="ARBA00022723"/>
    </source>
</evidence>